<comment type="caution">
    <text evidence="6">The sequence shown here is derived from an EMBL/GenBank/DDBJ whole genome shotgun (WGS) entry which is preliminary data.</text>
</comment>
<evidence type="ECO:0000313" key="7">
    <source>
        <dbReference type="Proteomes" id="UP001275084"/>
    </source>
</evidence>
<keyword evidence="7" id="KW-1185">Reference proteome</keyword>
<evidence type="ECO:0000313" key="6">
    <source>
        <dbReference type="EMBL" id="KAK3349665.1"/>
    </source>
</evidence>
<evidence type="ECO:0000256" key="1">
    <source>
        <dbReference type="ARBA" id="ARBA00006721"/>
    </source>
</evidence>
<dbReference type="InterPro" id="IPR002654">
    <property type="entry name" value="Glyco_trans_25"/>
</dbReference>
<dbReference type="GO" id="GO:0016740">
    <property type="term" value="F:transferase activity"/>
    <property type="evidence" value="ECO:0007669"/>
    <property type="project" value="UniProtKB-KW"/>
</dbReference>
<keyword evidence="3" id="KW-0808">Transferase</keyword>
<comment type="similarity">
    <text evidence="1">Belongs to the glycosyltransferase 25 family.</text>
</comment>
<feature type="compositionally biased region" description="Polar residues" evidence="4">
    <location>
        <begin position="231"/>
        <end position="241"/>
    </location>
</feature>
<organism evidence="6 7">
    <name type="scientific">Lasiosphaeria hispida</name>
    <dbReference type="NCBI Taxonomy" id="260671"/>
    <lineage>
        <taxon>Eukaryota</taxon>
        <taxon>Fungi</taxon>
        <taxon>Dikarya</taxon>
        <taxon>Ascomycota</taxon>
        <taxon>Pezizomycotina</taxon>
        <taxon>Sordariomycetes</taxon>
        <taxon>Sordariomycetidae</taxon>
        <taxon>Sordariales</taxon>
        <taxon>Lasiosphaeriaceae</taxon>
        <taxon>Lasiosphaeria</taxon>
    </lineage>
</organism>
<accession>A0AAJ0HF63</accession>
<dbReference type="InterPro" id="IPR050757">
    <property type="entry name" value="Collagen_mod_GT25"/>
</dbReference>
<name>A0AAJ0HF63_9PEZI</name>
<keyword evidence="2" id="KW-0328">Glycosyltransferase</keyword>
<reference evidence="6" key="1">
    <citation type="journal article" date="2023" name="Mol. Phylogenet. Evol.">
        <title>Genome-scale phylogeny and comparative genomics of the fungal order Sordariales.</title>
        <authorList>
            <person name="Hensen N."/>
            <person name="Bonometti L."/>
            <person name="Westerberg I."/>
            <person name="Brannstrom I.O."/>
            <person name="Guillou S."/>
            <person name="Cros-Aarteil S."/>
            <person name="Calhoun S."/>
            <person name="Haridas S."/>
            <person name="Kuo A."/>
            <person name="Mondo S."/>
            <person name="Pangilinan J."/>
            <person name="Riley R."/>
            <person name="LaButti K."/>
            <person name="Andreopoulos B."/>
            <person name="Lipzen A."/>
            <person name="Chen C."/>
            <person name="Yan M."/>
            <person name="Daum C."/>
            <person name="Ng V."/>
            <person name="Clum A."/>
            <person name="Steindorff A."/>
            <person name="Ohm R.A."/>
            <person name="Martin F."/>
            <person name="Silar P."/>
            <person name="Natvig D.O."/>
            <person name="Lalanne C."/>
            <person name="Gautier V."/>
            <person name="Ament-Velasquez S.L."/>
            <person name="Kruys A."/>
            <person name="Hutchinson M.I."/>
            <person name="Powell A.J."/>
            <person name="Barry K."/>
            <person name="Miller A.N."/>
            <person name="Grigoriev I.V."/>
            <person name="Debuchy R."/>
            <person name="Gladieux P."/>
            <person name="Hiltunen Thoren M."/>
            <person name="Johannesson H."/>
        </authorList>
    </citation>
    <scope>NUCLEOTIDE SEQUENCE</scope>
    <source>
        <strain evidence="6">CBS 955.72</strain>
    </source>
</reference>
<protein>
    <recommendedName>
        <fullName evidence="5">Glycosyl transferase family 25 domain-containing protein</fullName>
    </recommendedName>
</protein>
<evidence type="ECO:0000256" key="2">
    <source>
        <dbReference type="ARBA" id="ARBA00022676"/>
    </source>
</evidence>
<evidence type="ECO:0000256" key="3">
    <source>
        <dbReference type="ARBA" id="ARBA00022679"/>
    </source>
</evidence>
<gene>
    <name evidence="6" type="ORF">B0T25DRAFT_247639</name>
</gene>
<reference evidence="6" key="2">
    <citation type="submission" date="2023-06" db="EMBL/GenBank/DDBJ databases">
        <authorList>
            <consortium name="Lawrence Berkeley National Laboratory"/>
            <person name="Haridas S."/>
            <person name="Hensen N."/>
            <person name="Bonometti L."/>
            <person name="Westerberg I."/>
            <person name="Brannstrom I.O."/>
            <person name="Guillou S."/>
            <person name="Cros-Aarteil S."/>
            <person name="Calhoun S."/>
            <person name="Kuo A."/>
            <person name="Mondo S."/>
            <person name="Pangilinan J."/>
            <person name="Riley R."/>
            <person name="Labutti K."/>
            <person name="Andreopoulos B."/>
            <person name="Lipzen A."/>
            <person name="Chen C."/>
            <person name="Yanf M."/>
            <person name="Daum C."/>
            <person name="Ng V."/>
            <person name="Clum A."/>
            <person name="Steindorff A."/>
            <person name="Ohm R."/>
            <person name="Martin F."/>
            <person name="Silar P."/>
            <person name="Natvig D."/>
            <person name="Lalanne C."/>
            <person name="Gautier V."/>
            <person name="Ament-Velasquez S.L."/>
            <person name="Kruys A."/>
            <person name="Hutchinson M.I."/>
            <person name="Powell A.J."/>
            <person name="Barry K."/>
            <person name="Miller A.N."/>
            <person name="Grigoriev I.V."/>
            <person name="Debuchy R."/>
            <person name="Gladieux P."/>
            <person name="Thoren M.H."/>
            <person name="Johannesson H."/>
        </authorList>
    </citation>
    <scope>NUCLEOTIDE SEQUENCE</scope>
    <source>
        <strain evidence="6">CBS 955.72</strain>
    </source>
</reference>
<dbReference type="PANTHER" id="PTHR10730">
    <property type="entry name" value="PROCOLLAGEN-LYSINE,2-OXOGLUTARATE 5-DIOXYGENASE/GLYCOSYLTRANSFERASE 25 FAMILY MEMBER"/>
    <property type="match status" value="1"/>
</dbReference>
<dbReference type="Proteomes" id="UP001275084">
    <property type="component" value="Unassembled WGS sequence"/>
</dbReference>
<evidence type="ECO:0000256" key="4">
    <source>
        <dbReference type="SAM" id="MobiDB-lite"/>
    </source>
</evidence>
<dbReference type="Pfam" id="PF01755">
    <property type="entry name" value="Glyco_transf_25"/>
    <property type="match status" value="1"/>
</dbReference>
<proteinExistence type="inferred from homology"/>
<evidence type="ECO:0000259" key="5">
    <source>
        <dbReference type="Pfam" id="PF01755"/>
    </source>
</evidence>
<feature type="region of interest" description="Disordered" evidence="4">
    <location>
        <begin position="221"/>
        <end position="253"/>
    </location>
</feature>
<dbReference type="CDD" id="cd06532">
    <property type="entry name" value="Glyco_transf_25"/>
    <property type="match status" value="1"/>
</dbReference>
<sequence>MLFSHRNVVIALAVLVTLFLFFRPSKLKEISPLQYLRALGKESPEILNSTLGFQQIFVISLPERSDRRDAMTLAAVLSKIDVTWIDGVAGKDVLDKVVPGDAYDKSISKGNKGSWRAHMNVLQRVVKSNMTSALILEDDADWDIRVKSQLQVFAQAARPFTQPTPKKPHKPIADLLTYDTQMPPELSFAQIPSDLVPKLTPYGDDWDVLWLGHCGTELPKNSVLPPATPEGTGSTTPSDPSQRPPQLRISIPGDPTVPEARHLKAHPFALNDALGELYPPHTRIVHASSATTCTQAYAVSQRGARKLLWQFGLQTLTAGWDLMLRDWCDGLYAAPAEGKGRKRPICVTVSPPLFSHHFGKGAASDITAPGGGFVNKEKEMTPYVRLSVRLNMGRLVAGAGLEDLVDQFPDEKRV</sequence>
<dbReference type="PANTHER" id="PTHR10730:SF53">
    <property type="entry name" value="GLYCOSYLTRANSFERASE 25 FAMILY MEMBER"/>
    <property type="match status" value="1"/>
</dbReference>
<dbReference type="AlphaFoldDB" id="A0AAJ0HF63"/>
<feature type="domain" description="Glycosyl transferase family 25" evidence="5">
    <location>
        <begin position="54"/>
        <end position="155"/>
    </location>
</feature>
<dbReference type="EMBL" id="JAUIQD010000005">
    <property type="protein sequence ID" value="KAK3349665.1"/>
    <property type="molecule type" value="Genomic_DNA"/>
</dbReference>